<keyword evidence="2" id="KW-1185">Reference proteome</keyword>
<proteinExistence type="predicted"/>
<dbReference type="PATRIC" id="fig|1423734.3.peg.2161"/>
<dbReference type="AlphaFoldDB" id="X0PT66"/>
<dbReference type="Proteomes" id="UP000051236">
    <property type="component" value="Unassembled WGS sequence"/>
</dbReference>
<dbReference type="Gene3D" id="1.10.357.10">
    <property type="entry name" value="Tetracycline Repressor, domain 2"/>
    <property type="match status" value="1"/>
</dbReference>
<gene>
    <name evidence="1" type="ORF">FC83_GL002140</name>
</gene>
<organism evidence="1 2">
    <name type="scientific">Agrilactobacillus composti DSM 18527 = JCM 14202</name>
    <dbReference type="NCBI Taxonomy" id="1423734"/>
    <lineage>
        <taxon>Bacteria</taxon>
        <taxon>Bacillati</taxon>
        <taxon>Bacillota</taxon>
        <taxon>Bacilli</taxon>
        <taxon>Lactobacillales</taxon>
        <taxon>Lactobacillaceae</taxon>
        <taxon>Agrilactobacillus</taxon>
    </lineage>
</organism>
<dbReference type="RefSeq" id="WP_035454892.1">
    <property type="nucleotide sequence ID" value="NZ_AZGA01000024.1"/>
</dbReference>
<sequence>MQMISGQANDGMALNLNNTQLKICDAFVALNDQYPVDMISIQQLCKRIPIARTTFYRYFNNICEVETLVAATSLQQLQALMQVLMTENDDKTALLAQVRALFARNWAAWQLQLVTRRDSDYYLKLETLIKGEVAQHSLTSNLHAEFIGSVIVSFLAGVLTRKFVLSTSSLGELIQSIDQLSRLK</sequence>
<accession>X0PT66</accession>
<reference evidence="1 2" key="1">
    <citation type="journal article" date="2015" name="Genome Announc.">
        <title>Expanding the biotechnology potential of lactobacilli through comparative genomics of 213 strains and associated genera.</title>
        <authorList>
            <person name="Sun Z."/>
            <person name="Harris H.M."/>
            <person name="McCann A."/>
            <person name="Guo C."/>
            <person name="Argimon S."/>
            <person name="Zhang W."/>
            <person name="Yang X."/>
            <person name="Jeffery I.B."/>
            <person name="Cooney J.C."/>
            <person name="Kagawa T.F."/>
            <person name="Liu W."/>
            <person name="Song Y."/>
            <person name="Salvetti E."/>
            <person name="Wrobel A."/>
            <person name="Rasinkangas P."/>
            <person name="Parkhill J."/>
            <person name="Rea M.C."/>
            <person name="O'Sullivan O."/>
            <person name="Ritari J."/>
            <person name="Douillard F.P."/>
            <person name="Paul Ross R."/>
            <person name="Yang R."/>
            <person name="Briner A.E."/>
            <person name="Felis G.E."/>
            <person name="de Vos W.M."/>
            <person name="Barrangou R."/>
            <person name="Klaenhammer T.R."/>
            <person name="Caufield P.W."/>
            <person name="Cui Y."/>
            <person name="Zhang H."/>
            <person name="O'Toole P.W."/>
        </authorList>
    </citation>
    <scope>NUCLEOTIDE SEQUENCE [LARGE SCALE GENOMIC DNA]</scope>
    <source>
        <strain evidence="1 2">DSM 18527</strain>
    </source>
</reference>
<dbReference type="SUPFAM" id="SSF46689">
    <property type="entry name" value="Homeodomain-like"/>
    <property type="match status" value="1"/>
</dbReference>
<dbReference type="STRING" id="1423734.FC83_GL002140"/>
<protein>
    <recommendedName>
        <fullName evidence="3">HTH tetR-type domain-containing protein</fullName>
    </recommendedName>
</protein>
<evidence type="ECO:0000313" key="1">
    <source>
        <dbReference type="EMBL" id="KRM34654.1"/>
    </source>
</evidence>
<evidence type="ECO:0000313" key="2">
    <source>
        <dbReference type="Proteomes" id="UP000051236"/>
    </source>
</evidence>
<comment type="caution">
    <text evidence="1">The sequence shown here is derived from an EMBL/GenBank/DDBJ whole genome shotgun (WGS) entry which is preliminary data.</text>
</comment>
<evidence type="ECO:0008006" key="3">
    <source>
        <dbReference type="Google" id="ProtNLM"/>
    </source>
</evidence>
<name>X0PT66_9LACO</name>
<dbReference type="EMBL" id="AZGA01000024">
    <property type="protein sequence ID" value="KRM34654.1"/>
    <property type="molecule type" value="Genomic_DNA"/>
</dbReference>
<dbReference type="OrthoDB" id="9810250at2"/>
<dbReference type="InterPro" id="IPR009057">
    <property type="entry name" value="Homeodomain-like_sf"/>
</dbReference>